<name>A8PXA3_MALGO</name>
<dbReference type="Pfam" id="PF17404">
    <property type="entry name" value="Nrap_D3"/>
    <property type="match status" value="1"/>
</dbReference>
<evidence type="ECO:0000256" key="1">
    <source>
        <dbReference type="ARBA" id="ARBA00004604"/>
    </source>
</evidence>
<dbReference type="InterPro" id="IPR035368">
    <property type="entry name" value="Nrap_D3"/>
</dbReference>
<dbReference type="KEGG" id="mgl:MGL_1379"/>
<evidence type="ECO:0000259" key="8">
    <source>
        <dbReference type="Pfam" id="PF17403"/>
    </source>
</evidence>
<evidence type="ECO:0000256" key="5">
    <source>
        <dbReference type="RuleBase" id="RU364032"/>
    </source>
</evidence>
<dbReference type="InterPro" id="IPR035082">
    <property type="entry name" value="Nrap_D1"/>
</dbReference>
<sequence>MSDEDLDGGFEDVEDDESIRAGSKTEVNEIDDDDAAKNTYERMAPEGGSASSHGTSSLYTLPSNEEIHGLQETSDLYMNNMFKLQLDEMLKYIHPSGGHKQAIEHLLRSLQACIMCVPKIDPQPLSKAVQELTSRVGHSVHIPLVEPVPREDPAYMIAFEPPEALNLVGSWPLHTVTRRVGEMDVDMEVVMPSKLFQEKDTLNARYFTKRAFYLAVILAYVEQNHAALGVRAEWLYVGGDPRRSCLVLRPTPEAHDLIKTHTVVRIHAAHAPGTFPTSRLAPNRNNMRGSAIGASDQDTASLPPTPIYNACIAAESLRLAHLVYLHATSEWCKGFAEACQLLKIWATQRGFGALHLLHEHDDKHATRRVVAGTDDARFVLCMVLAHLLHGEPKVTDTNMEAGSYPGVRMRTKLSPGLSSVQLFRGVLEYLAKNSFATPVWMKAQPSYGLAPATDISPASFAGVFERTLVDPSGCVNLFAHWPAASVDLLQLDAAQSMRMLSDGSDHFADLFLVPQCTPLQRFDETASMHLNLHARGSLVHRLDAGSPSLWAIRRVLDVSGHALGRRARVVAICTNPQKTCTTEQQASGGSASPKIVELGMWLNAEHAWHQVEHGPSPDSPDAAAFRAFWGSVAELRRFRDGRVRESIVWPVSTLAQRQSIPRQIVRYALTQHACAKRIRFSGDAFVGWLDVPTSLAQRVYSKDPSVHGFQLLQTAYDTLARELRAMDELPLSVTGVTPAADALRSMSVFVPGPRDVTEWGHDVPDVMTYVPVHDVIITMESSGQWPDDLAAIQEMKTALYERMADVLSRRMPGTKMQVVYDSDATAHDAIYDQTCLQILMPTGFAFALRVHHDREQVLLHRLLNDKHARARAQAALRRYDMRFVHAPTHHAALQALQDHFPALGPTVRFVRRWFASQLLSTHFRAEAIELLCVAVFLTNAHGPPTTGMHGFVRALDLLARWDWRETPLLIPLENATRLAHHRKAALSDGGSALPDETAPAFPAAQRADVEQHFRTIRARDPAFRHSTWVLATEMDLDSKAWTHSAPTAMVADGVRQLAKRSLHVLKQDTSISTPLVRMLMTPAVEAYDFVVHVQPSLHVRYAESIAPDSTHWLATRKKRVYANLDDTPLRPSVYGSEVRPGFDPVYEFVTMLQTIYGDAFVLFYDEFGGTVIGGLWNTAYTKPHTFKVSLPYTSRPHAKGVVLNRPAILAEIQRLGQGIVERIDTKT</sequence>
<comment type="caution">
    <text evidence="13">The sequence shown here is derived from an EMBL/GenBank/DDBJ whole genome shotgun (WGS) entry which is preliminary data.</text>
</comment>
<keyword evidence="14" id="KW-1185">Reference proteome</keyword>
<dbReference type="Pfam" id="PF17405">
    <property type="entry name" value="Nrap_D4"/>
    <property type="match status" value="1"/>
</dbReference>
<dbReference type="GO" id="GO:0032545">
    <property type="term" value="C:CURI complex"/>
    <property type="evidence" value="ECO:0007669"/>
    <property type="project" value="TreeGrafter"/>
</dbReference>
<dbReference type="Gene3D" id="3.30.70.3030">
    <property type="match status" value="1"/>
</dbReference>
<evidence type="ECO:0000259" key="10">
    <source>
        <dbReference type="Pfam" id="PF17405"/>
    </source>
</evidence>
<evidence type="ECO:0000259" key="12">
    <source>
        <dbReference type="Pfam" id="PF17407"/>
    </source>
</evidence>
<comment type="subcellular location">
    <subcellularLocation>
        <location evidence="1 5">Nucleus</location>
        <location evidence="1 5">Nucleolus</location>
    </subcellularLocation>
</comment>
<dbReference type="GO" id="GO:0034456">
    <property type="term" value="C:UTP-C complex"/>
    <property type="evidence" value="ECO:0007669"/>
    <property type="project" value="TreeGrafter"/>
</dbReference>
<dbReference type="OrthoDB" id="10251401at2759"/>
<proteinExistence type="inferred from homology"/>
<dbReference type="FunCoup" id="A8PXA3">
    <property type="interactions" value="552"/>
</dbReference>
<dbReference type="OMA" id="DERAHIP"/>
<keyword evidence="5" id="KW-0698">rRNA processing</keyword>
<evidence type="ECO:0000259" key="11">
    <source>
        <dbReference type="Pfam" id="PF17406"/>
    </source>
</evidence>
<protein>
    <recommendedName>
        <fullName evidence="5">U3 small nucleolar RNA-associated protein 22</fullName>
    </recommendedName>
</protein>
<dbReference type="AlphaFoldDB" id="A8PXA3"/>
<dbReference type="Pfam" id="PF03813">
    <property type="entry name" value="Nrap"/>
    <property type="match status" value="1"/>
</dbReference>
<dbReference type="Pfam" id="PF17406">
    <property type="entry name" value="Nrap_D5"/>
    <property type="match status" value="1"/>
</dbReference>
<dbReference type="Pfam" id="PF17407">
    <property type="entry name" value="Nrap_D6"/>
    <property type="match status" value="1"/>
</dbReference>
<reference evidence="13 14" key="1">
    <citation type="journal article" date="2007" name="Proc. Natl. Acad. Sci. U.S.A.">
        <title>Dandruff-associated Malassezia genomes reveal convergent and divergent virulence traits shared with plant and human fungal pathogens.</title>
        <authorList>
            <person name="Xu J."/>
            <person name="Saunders C.W."/>
            <person name="Hu P."/>
            <person name="Grant R.A."/>
            <person name="Boekhout T."/>
            <person name="Kuramae E.E."/>
            <person name="Kronstad J.W."/>
            <person name="Deangelis Y.M."/>
            <person name="Reeder N.L."/>
            <person name="Johnstone K.R."/>
            <person name="Leland M."/>
            <person name="Fieno A.M."/>
            <person name="Begley W.M."/>
            <person name="Sun Y."/>
            <person name="Lacey M.P."/>
            <person name="Chaudhary T."/>
            <person name="Keough T."/>
            <person name="Chu L."/>
            <person name="Sears R."/>
            <person name="Yuan B."/>
            <person name="Dawson T.L.Jr."/>
        </authorList>
    </citation>
    <scope>NUCLEOTIDE SEQUENCE [LARGE SCALE GENOMIC DNA]</scope>
    <source>
        <strain evidence="14">ATCC MYA-4612 / CBS 7966</strain>
    </source>
</reference>
<dbReference type="GO" id="GO:0003723">
    <property type="term" value="F:RNA binding"/>
    <property type="evidence" value="ECO:0007669"/>
    <property type="project" value="UniProtKB-KW"/>
</dbReference>
<feature type="domain" description="Nrap protein" evidence="9">
    <location>
        <begin position="518"/>
        <end position="673"/>
    </location>
</feature>
<dbReference type="InterPro" id="IPR035369">
    <property type="entry name" value="Nrap_D4"/>
</dbReference>
<dbReference type="InterPro" id="IPR035367">
    <property type="entry name" value="Nrap_D2"/>
</dbReference>
<evidence type="ECO:0000256" key="3">
    <source>
        <dbReference type="ARBA" id="ARBA00022884"/>
    </source>
</evidence>
<organism evidence="13 14">
    <name type="scientific">Malassezia globosa (strain ATCC MYA-4612 / CBS 7966)</name>
    <name type="common">Dandruff-associated fungus</name>
    <dbReference type="NCBI Taxonomy" id="425265"/>
    <lineage>
        <taxon>Eukaryota</taxon>
        <taxon>Fungi</taxon>
        <taxon>Dikarya</taxon>
        <taxon>Basidiomycota</taxon>
        <taxon>Ustilaginomycotina</taxon>
        <taxon>Malasseziomycetes</taxon>
        <taxon>Malasseziales</taxon>
        <taxon>Malasseziaceae</taxon>
        <taxon>Malassezia</taxon>
    </lineage>
</organism>
<feature type="compositionally biased region" description="Basic and acidic residues" evidence="6">
    <location>
        <begin position="35"/>
        <end position="44"/>
    </location>
</feature>
<dbReference type="GeneID" id="5855503"/>
<feature type="domain" description="Nrap protein" evidence="11">
    <location>
        <begin position="900"/>
        <end position="1080"/>
    </location>
</feature>
<gene>
    <name evidence="13" type="ORF">MGL_1379</name>
</gene>
<dbReference type="VEuPathDB" id="FungiDB:MGL_1379"/>
<feature type="compositionally biased region" description="Polar residues" evidence="6">
    <location>
        <begin position="49"/>
        <end position="60"/>
    </location>
</feature>
<evidence type="ECO:0000259" key="7">
    <source>
        <dbReference type="Pfam" id="PF03813"/>
    </source>
</evidence>
<dbReference type="InParanoid" id="A8PXA3"/>
<evidence type="ECO:0000256" key="6">
    <source>
        <dbReference type="SAM" id="MobiDB-lite"/>
    </source>
</evidence>
<feature type="domain" description="Nrap protein" evidence="10">
    <location>
        <begin position="702"/>
        <end position="897"/>
    </location>
</feature>
<feature type="domain" description="Nrap protein" evidence="12">
    <location>
        <begin position="1085"/>
        <end position="1223"/>
    </location>
</feature>
<dbReference type="InterPro" id="IPR005554">
    <property type="entry name" value="NOL6/Upt22"/>
</dbReference>
<dbReference type="PANTHER" id="PTHR17972:SF0">
    <property type="entry name" value="NUCLEOLAR PROTEIN 6"/>
    <property type="match status" value="1"/>
</dbReference>
<feature type="domain" description="Nrap protein" evidence="8">
    <location>
        <begin position="335"/>
        <end position="513"/>
    </location>
</feature>
<dbReference type="RefSeq" id="XP_001731196.1">
    <property type="nucleotide sequence ID" value="XM_001731144.1"/>
</dbReference>
<feature type="domain" description="Nrap protein" evidence="7">
    <location>
        <begin position="185"/>
        <end position="330"/>
    </location>
</feature>
<dbReference type="Pfam" id="PF17403">
    <property type="entry name" value="Nrap_D2"/>
    <property type="match status" value="1"/>
</dbReference>
<keyword evidence="5" id="KW-0690">Ribosome biogenesis</keyword>
<evidence type="ECO:0000256" key="4">
    <source>
        <dbReference type="ARBA" id="ARBA00023242"/>
    </source>
</evidence>
<dbReference type="EMBL" id="AAYY01000004">
    <property type="protein sequence ID" value="EDP43982.1"/>
    <property type="molecule type" value="Genomic_DNA"/>
</dbReference>
<dbReference type="GO" id="GO:0032040">
    <property type="term" value="C:small-subunit processome"/>
    <property type="evidence" value="ECO:0007669"/>
    <property type="project" value="TreeGrafter"/>
</dbReference>
<evidence type="ECO:0000256" key="2">
    <source>
        <dbReference type="ARBA" id="ARBA00006674"/>
    </source>
</evidence>
<feature type="compositionally biased region" description="Acidic residues" evidence="6">
    <location>
        <begin position="1"/>
        <end position="17"/>
    </location>
</feature>
<dbReference type="Gene3D" id="1.10.1410.10">
    <property type="match status" value="2"/>
</dbReference>
<evidence type="ECO:0000259" key="9">
    <source>
        <dbReference type="Pfam" id="PF17404"/>
    </source>
</evidence>
<dbReference type="InterPro" id="IPR035371">
    <property type="entry name" value="Nrap_D6"/>
</dbReference>
<keyword evidence="5" id="KW-0687">Ribonucleoprotein</keyword>
<dbReference type="Proteomes" id="UP000008837">
    <property type="component" value="Unassembled WGS sequence"/>
</dbReference>
<dbReference type="GO" id="GO:0006409">
    <property type="term" value="P:tRNA export from nucleus"/>
    <property type="evidence" value="ECO:0007669"/>
    <property type="project" value="TreeGrafter"/>
</dbReference>
<keyword evidence="4 5" id="KW-0539">Nucleus</keyword>
<dbReference type="STRING" id="425265.A8PXA3"/>
<feature type="region of interest" description="Disordered" evidence="6">
    <location>
        <begin position="1"/>
        <end position="60"/>
    </location>
</feature>
<dbReference type="PANTHER" id="PTHR17972">
    <property type="entry name" value="NUCLEOLAR RNA-ASSOCIATED PROTEIN"/>
    <property type="match status" value="1"/>
</dbReference>
<evidence type="ECO:0000313" key="14">
    <source>
        <dbReference type="Proteomes" id="UP000008837"/>
    </source>
</evidence>
<accession>A8PXA3</accession>
<dbReference type="InterPro" id="IPR035370">
    <property type="entry name" value="Nrap_D5"/>
</dbReference>
<evidence type="ECO:0000313" key="13">
    <source>
        <dbReference type="EMBL" id="EDP43982.1"/>
    </source>
</evidence>
<keyword evidence="3 5" id="KW-0694">RNA-binding</keyword>
<dbReference type="GO" id="GO:0006364">
    <property type="term" value="P:rRNA processing"/>
    <property type="evidence" value="ECO:0007669"/>
    <property type="project" value="UniProtKB-KW"/>
</dbReference>
<comment type="similarity">
    <text evidence="2 5">Belongs to the NRAP family.</text>
</comment>